<reference evidence="5" key="2">
    <citation type="submission" date="2020-02" db="EMBL/GenBank/DDBJ databases">
        <authorList>
            <person name="Matsumoto Y."/>
            <person name="Motooka D."/>
            <person name="Nakamura S."/>
        </authorList>
    </citation>
    <scope>NUCLEOTIDE SEQUENCE</scope>
    <source>
        <strain evidence="5">JCM 12375</strain>
    </source>
</reference>
<evidence type="ECO:0000313" key="7">
    <source>
        <dbReference type="Proteomes" id="UP000465622"/>
    </source>
</evidence>
<keyword evidence="7" id="KW-1185">Reference proteome</keyword>
<dbReference type="GO" id="GO:0003677">
    <property type="term" value="F:DNA binding"/>
    <property type="evidence" value="ECO:0007669"/>
    <property type="project" value="UniProtKB-KW"/>
</dbReference>
<dbReference type="InterPro" id="IPR000792">
    <property type="entry name" value="Tscrpt_reg_LuxR_C"/>
</dbReference>
<dbReference type="CDD" id="cd06170">
    <property type="entry name" value="LuxR_C_like"/>
    <property type="match status" value="1"/>
</dbReference>
<keyword evidence="3" id="KW-0804">Transcription</keyword>
<name>A0AAI8TZE1_MYCME</name>
<proteinExistence type="predicted"/>
<dbReference type="PANTHER" id="PTHR44688:SF16">
    <property type="entry name" value="DNA-BINDING TRANSCRIPTIONAL ACTIVATOR DEVR_DOSR"/>
    <property type="match status" value="1"/>
</dbReference>
<dbReference type="PROSITE" id="PS00622">
    <property type="entry name" value="HTH_LUXR_1"/>
    <property type="match status" value="1"/>
</dbReference>
<organism evidence="6 8">
    <name type="scientific">Mycolicibacterium mageritense</name>
    <name type="common">Mycobacterium mageritense</name>
    <dbReference type="NCBI Taxonomy" id="53462"/>
    <lineage>
        <taxon>Bacteria</taxon>
        <taxon>Bacillati</taxon>
        <taxon>Actinomycetota</taxon>
        <taxon>Actinomycetes</taxon>
        <taxon>Mycobacteriales</taxon>
        <taxon>Mycobacteriaceae</taxon>
        <taxon>Mycolicibacterium</taxon>
    </lineage>
</organism>
<dbReference type="PROSITE" id="PS50043">
    <property type="entry name" value="HTH_LUXR_2"/>
    <property type="match status" value="1"/>
</dbReference>
<protein>
    <submittedName>
        <fullName evidence="5">LuxR family transcriptional regulator</fullName>
    </submittedName>
</protein>
<dbReference type="SUPFAM" id="SSF46894">
    <property type="entry name" value="C-terminal effector domain of the bipartite response regulators"/>
    <property type="match status" value="1"/>
</dbReference>
<dbReference type="Gene3D" id="1.10.10.10">
    <property type="entry name" value="Winged helix-like DNA-binding domain superfamily/Winged helix DNA-binding domain"/>
    <property type="match status" value="1"/>
</dbReference>
<dbReference type="Proteomes" id="UP001241092">
    <property type="component" value="Chromosome"/>
</dbReference>
<dbReference type="PANTHER" id="PTHR44688">
    <property type="entry name" value="DNA-BINDING TRANSCRIPTIONAL ACTIVATOR DEVR_DOSR"/>
    <property type="match status" value="1"/>
</dbReference>
<dbReference type="InterPro" id="IPR016032">
    <property type="entry name" value="Sig_transdc_resp-reg_C-effctor"/>
</dbReference>
<gene>
    <name evidence="6" type="ORF">hbim_05569</name>
    <name evidence="5" type="ORF">MMAGJ_60470</name>
</gene>
<evidence type="ECO:0000313" key="6">
    <source>
        <dbReference type="EMBL" id="BDY31613.1"/>
    </source>
</evidence>
<evidence type="ECO:0000259" key="4">
    <source>
        <dbReference type="PROSITE" id="PS50043"/>
    </source>
</evidence>
<dbReference type="Proteomes" id="UP000465622">
    <property type="component" value="Chromosome"/>
</dbReference>
<accession>A0AAI8TZE1</accession>
<dbReference type="PRINTS" id="PR00038">
    <property type="entry name" value="HTHLUXR"/>
</dbReference>
<evidence type="ECO:0000256" key="3">
    <source>
        <dbReference type="ARBA" id="ARBA00023163"/>
    </source>
</evidence>
<evidence type="ECO:0000313" key="8">
    <source>
        <dbReference type="Proteomes" id="UP001241092"/>
    </source>
</evidence>
<dbReference type="Gene3D" id="3.40.50.300">
    <property type="entry name" value="P-loop containing nucleotide triphosphate hydrolases"/>
    <property type="match status" value="1"/>
</dbReference>
<feature type="domain" description="HTH luxR-type" evidence="4">
    <location>
        <begin position="803"/>
        <end position="868"/>
    </location>
</feature>
<dbReference type="Pfam" id="PF00196">
    <property type="entry name" value="GerE"/>
    <property type="match status" value="1"/>
</dbReference>
<dbReference type="SUPFAM" id="SSF52540">
    <property type="entry name" value="P-loop containing nucleoside triphosphate hydrolases"/>
    <property type="match status" value="1"/>
</dbReference>
<dbReference type="GO" id="GO:0006355">
    <property type="term" value="P:regulation of DNA-templated transcription"/>
    <property type="evidence" value="ECO:0007669"/>
    <property type="project" value="InterPro"/>
</dbReference>
<evidence type="ECO:0000256" key="2">
    <source>
        <dbReference type="ARBA" id="ARBA00023125"/>
    </source>
</evidence>
<dbReference type="EMBL" id="AP027452">
    <property type="protein sequence ID" value="BDY31613.1"/>
    <property type="molecule type" value="Genomic_DNA"/>
</dbReference>
<dbReference type="InterPro" id="IPR027417">
    <property type="entry name" value="P-loop_NTPase"/>
</dbReference>
<reference evidence="6" key="3">
    <citation type="submission" date="2023-03" db="EMBL/GenBank/DDBJ databases">
        <title>Draft genome sequence of a Mycolicibacterium mageritense strain H4_3_1 isolated from a hybrid biological-inorganic system reactor.</title>
        <authorList>
            <person name="Feng X."/>
            <person name="Kazama D."/>
            <person name="Sato K."/>
            <person name="Kobayashi H."/>
        </authorList>
    </citation>
    <scope>NUCLEOTIDE SEQUENCE</scope>
    <source>
        <strain evidence="6">H4_3_1</strain>
    </source>
</reference>
<evidence type="ECO:0000313" key="5">
    <source>
        <dbReference type="EMBL" id="BBX36765.1"/>
    </source>
</evidence>
<dbReference type="SMART" id="SM00421">
    <property type="entry name" value="HTH_LUXR"/>
    <property type="match status" value="1"/>
</dbReference>
<dbReference type="EMBL" id="AP022567">
    <property type="protein sequence ID" value="BBX36765.1"/>
    <property type="molecule type" value="Genomic_DNA"/>
</dbReference>
<keyword evidence="2" id="KW-0238">DNA-binding</keyword>
<evidence type="ECO:0000256" key="1">
    <source>
        <dbReference type="ARBA" id="ARBA00023015"/>
    </source>
</evidence>
<dbReference type="RefSeq" id="WP_036441399.1">
    <property type="nucleotide sequence ID" value="NZ_AP022567.1"/>
</dbReference>
<dbReference type="InterPro" id="IPR036388">
    <property type="entry name" value="WH-like_DNA-bd_sf"/>
</dbReference>
<sequence>MRLAWPLTGRLEETRLIDAALNSDDLSGVVIGGAAGVGKSRIAREALATMAEGGYETRWAVGTSAARTLPLGAFASWAGAEDADSLALVGRVIDALTASDGRRVVVGVDDAHLLDDLSSFVLSQIVQRQAAKLVLTTRDGAPLPTAVLEVYNGGQFERLDLQPLSRDESTRLLAAALGGPLDPDSARRLWQLTRGNVLYLRNIVEQEVGRGRLACQHGYWRWTGNPTVPPGLAELIEARIGALPDAVSEVVDILAVGEPIHLRTLATIADTAAVEEAEVRGLITLDSTDGGVDVRVAHPLYAEVRRNRVPATRLRRLRGLIANALAVCDDRDDLRVVVRRATLSLDSDLAPDPQLLIRAAQGAVALSDLPLVDRLAAAAIRAGGGAEASFIRAHALSWLSRGEESDAVLDAVRSAELTDDGRARLAFLRASNRLWSLRDPDGAKALVDVAAEGVPASARGCIDSYYAVHWAAAGRPGSSTAASDALDLDALPAIVGAVTGWAVAVASGDAGRTAAAVAGARAGYRIADRAFDAAHMRFVIADAHLGALLVAGLIAEARQEADALSRRAAELPGAAQAFSAALAGRAALGAGHLDAAVELLDPVVEGLRETGETNGFGYRFALPRTMALAIRGVATDDSLVDLEQCRHPSWRYLDYEFALARAWVAATQGAVSQAVAAALSAAENARANGQYAAEVLCLQTATQFGNHSGAARLAGLRTVVDGPRVAAAAAFCAALAAGDGDQLAAVSTQFEAMGDLVAAVDAAAHAAIAYRRKDLRGSALGLAARAESLAHRCGEAATPALRAAVERLPLTDREREIVTLLGAGLSSKAVADRLCLSVRTVEGHIYRAMAKTGAGSRAELVRLLPHRHD</sequence>
<reference evidence="5 7" key="1">
    <citation type="journal article" date="2019" name="Emerg. Microbes Infect.">
        <title>Comprehensive subspecies identification of 175 nontuberculous mycobacteria species based on 7547 genomic profiles.</title>
        <authorList>
            <person name="Matsumoto Y."/>
            <person name="Kinjo T."/>
            <person name="Motooka D."/>
            <person name="Nabeya D."/>
            <person name="Jung N."/>
            <person name="Uechi K."/>
            <person name="Horii T."/>
            <person name="Iida T."/>
            <person name="Fujita J."/>
            <person name="Nakamura S."/>
        </authorList>
    </citation>
    <scope>NUCLEOTIDE SEQUENCE [LARGE SCALE GENOMIC DNA]</scope>
    <source>
        <strain evidence="5 7">JCM 12375</strain>
    </source>
</reference>
<keyword evidence="1" id="KW-0805">Transcription regulation</keyword>
<dbReference type="AlphaFoldDB" id="A0AAI8TZE1"/>